<accession>U9UM68</accession>
<dbReference type="Gene3D" id="2.40.70.10">
    <property type="entry name" value="Acid Proteases"/>
    <property type="match status" value="1"/>
</dbReference>
<protein>
    <recommendedName>
        <fullName evidence="2">Peptidase A2 domain-containing protein</fullName>
    </recommendedName>
</protein>
<dbReference type="HOGENOM" id="CLU_153373_0_0_1"/>
<evidence type="ECO:0008006" key="2">
    <source>
        <dbReference type="Google" id="ProtNLM"/>
    </source>
</evidence>
<dbReference type="AlphaFoldDB" id="U9UM68"/>
<proteinExistence type="predicted"/>
<dbReference type="CDD" id="cd00303">
    <property type="entry name" value="retropepsin_like"/>
    <property type="match status" value="1"/>
</dbReference>
<sequence>MKTQFTINNKEIEVIIDLGAAVSVITEKLRKELDIPIKGKSNITCTLANGGKIASLGKVNTKIKIYKELIIPVTLDVIDSRQKEIIIGNDLLDKWNANINYKERILELENDEEIIDISVWYIKQVEESEKSNYGSESEESDYE</sequence>
<evidence type="ECO:0000313" key="1">
    <source>
        <dbReference type="EMBL" id="ESA19658.1"/>
    </source>
</evidence>
<organism evidence="1">
    <name type="scientific">Rhizophagus irregularis (strain DAOM 181602 / DAOM 197198 / MUCL 43194)</name>
    <name type="common">Arbuscular mycorrhizal fungus</name>
    <name type="synonym">Glomus intraradices</name>
    <dbReference type="NCBI Taxonomy" id="747089"/>
    <lineage>
        <taxon>Eukaryota</taxon>
        <taxon>Fungi</taxon>
        <taxon>Fungi incertae sedis</taxon>
        <taxon>Mucoromycota</taxon>
        <taxon>Glomeromycotina</taxon>
        <taxon>Glomeromycetes</taxon>
        <taxon>Glomerales</taxon>
        <taxon>Glomeraceae</taxon>
        <taxon>Rhizophagus</taxon>
    </lineage>
</organism>
<gene>
    <name evidence="1" type="ORF">GLOINDRAFT_2103</name>
</gene>
<name>U9UM68_RHIID</name>
<dbReference type="EMBL" id="KI278046">
    <property type="protein sequence ID" value="ESA19658.1"/>
    <property type="molecule type" value="Genomic_DNA"/>
</dbReference>
<dbReference type="VEuPathDB" id="FungiDB:RhiirFUN_006335"/>
<dbReference type="Pfam" id="PF13975">
    <property type="entry name" value="gag-asp_proteas"/>
    <property type="match status" value="1"/>
</dbReference>
<dbReference type="InterPro" id="IPR021109">
    <property type="entry name" value="Peptidase_aspartic_dom_sf"/>
</dbReference>
<reference evidence="1" key="1">
    <citation type="submission" date="2013-07" db="EMBL/GenBank/DDBJ databases">
        <title>The genome of an arbuscular mycorrhizal fungus provides insights into the evolution of the oldest plant symbiosis.</title>
        <authorList>
            <consortium name="DOE Joint Genome Institute"/>
            <person name="Tisserant E."/>
            <person name="Malbreil M."/>
            <person name="Kuo A."/>
            <person name="Kohler A."/>
            <person name="Symeonidi A."/>
            <person name="Balestrini R."/>
            <person name="Charron P."/>
            <person name="Duensing N."/>
            <person name="Frei-dit-Frey N."/>
            <person name="Gianinazzi-Pearson V."/>
            <person name="Gilbert B."/>
            <person name="Handa Y."/>
            <person name="Hijri M."/>
            <person name="Kaul R."/>
            <person name="Kawaguchi M."/>
            <person name="Krajinski F."/>
            <person name="Lammers P."/>
            <person name="Lapierre D."/>
            <person name="Masclaux F.G."/>
            <person name="Murat C."/>
            <person name="Morin E."/>
            <person name="Ndikumana S."/>
            <person name="Pagni M."/>
            <person name="Petitpierre D."/>
            <person name="Requena N."/>
            <person name="Rosikiewicz P."/>
            <person name="Riley R."/>
            <person name="Saito K."/>
            <person name="San Clemente H."/>
            <person name="Shapiro H."/>
            <person name="van Tuinen D."/>
            <person name="Becard G."/>
            <person name="Bonfante P."/>
            <person name="Paszkowski U."/>
            <person name="Shachar-Hill Y."/>
            <person name="Young J.P."/>
            <person name="Sanders I.R."/>
            <person name="Henrissat B."/>
            <person name="Rensing S.A."/>
            <person name="Grigoriev I.V."/>
            <person name="Corradi N."/>
            <person name="Roux C."/>
            <person name="Martin F."/>
        </authorList>
    </citation>
    <scope>NUCLEOTIDE SEQUENCE</scope>
    <source>
        <strain evidence="1">DAOM 197198</strain>
    </source>
</reference>
<dbReference type="SUPFAM" id="SSF50630">
    <property type="entry name" value="Acid proteases"/>
    <property type="match status" value="1"/>
</dbReference>